<dbReference type="NCBIfam" id="TIGR00756">
    <property type="entry name" value="PPR"/>
    <property type="match status" value="5"/>
</dbReference>
<dbReference type="InterPro" id="IPR046960">
    <property type="entry name" value="PPR_At4g14850-like_plant"/>
</dbReference>
<dbReference type="InterPro" id="IPR002885">
    <property type="entry name" value="PPR_rpt"/>
</dbReference>
<evidence type="ECO:0000313" key="4">
    <source>
        <dbReference type="EMBL" id="OVA08030.1"/>
    </source>
</evidence>
<dbReference type="OMA" id="PEHYNCM"/>
<evidence type="ECO:0000313" key="5">
    <source>
        <dbReference type="Proteomes" id="UP000195402"/>
    </source>
</evidence>
<evidence type="ECO:0000256" key="3">
    <source>
        <dbReference type="PROSITE-ProRule" id="PRU00708"/>
    </source>
</evidence>
<keyword evidence="1" id="KW-0677">Repeat</keyword>
<dbReference type="Pfam" id="PF20431">
    <property type="entry name" value="E_motif"/>
    <property type="match status" value="1"/>
</dbReference>
<comment type="similarity">
    <text evidence="2">Belongs to the PPR family. PCMP-E subfamily.</text>
</comment>
<keyword evidence="5" id="KW-1185">Reference proteome</keyword>
<proteinExistence type="inferred from homology"/>
<dbReference type="InterPro" id="IPR046848">
    <property type="entry name" value="E_motif"/>
</dbReference>
<protein>
    <submittedName>
        <fullName evidence="4">Pentatricopeptide repeat</fullName>
    </submittedName>
</protein>
<dbReference type="FunFam" id="1.25.40.10:FF:000285">
    <property type="entry name" value="Pentatricopeptide repeat-containing protein, chloroplastic"/>
    <property type="match status" value="1"/>
</dbReference>
<dbReference type="Pfam" id="PF01535">
    <property type="entry name" value="PPR"/>
    <property type="match status" value="5"/>
</dbReference>
<dbReference type="PANTHER" id="PTHR47926:SF342">
    <property type="entry name" value="TETRATRICOPEPTIDE-LIKE HELICAL DOMAIN-CONTAINING PROTEIN-RELATED"/>
    <property type="match status" value="1"/>
</dbReference>
<dbReference type="GO" id="GO:0009451">
    <property type="term" value="P:RNA modification"/>
    <property type="evidence" value="ECO:0007669"/>
    <property type="project" value="InterPro"/>
</dbReference>
<feature type="repeat" description="PPR" evidence="3">
    <location>
        <begin position="170"/>
        <end position="204"/>
    </location>
</feature>
<evidence type="ECO:0000256" key="1">
    <source>
        <dbReference type="ARBA" id="ARBA00022737"/>
    </source>
</evidence>
<dbReference type="Pfam" id="PF13041">
    <property type="entry name" value="PPR_2"/>
    <property type="match status" value="2"/>
</dbReference>
<dbReference type="OrthoDB" id="185373at2759"/>
<feature type="repeat" description="PPR" evidence="3">
    <location>
        <begin position="509"/>
        <end position="543"/>
    </location>
</feature>
<dbReference type="InParanoid" id="A0A200QC68"/>
<accession>A0A200QC68</accession>
<dbReference type="Proteomes" id="UP000195402">
    <property type="component" value="Unassembled WGS sequence"/>
</dbReference>
<dbReference type="FunFam" id="1.25.40.10:FF:000196">
    <property type="entry name" value="Pentatricopeptide repeat-containing protein At4g14850"/>
    <property type="match status" value="1"/>
</dbReference>
<feature type="repeat" description="PPR" evidence="3">
    <location>
        <begin position="68"/>
        <end position="102"/>
    </location>
</feature>
<dbReference type="InterPro" id="IPR011990">
    <property type="entry name" value="TPR-like_helical_dom_sf"/>
</dbReference>
<dbReference type="STRING" id="56857.A0A200QC68"/>
<sequence length="732" mass="81508">MDLKHLIGALRHCGRIRASRHGKSLHCHSIRLGYSQDVFVANNLISMYTDFSLLDDARNLFDEMAERNVVTWTTMISAYTCNGSPLEALRLFNVMVEFELETPNRFTFSAALKACAVVGDLEMGKLIHRSVSKANLQFDTVLMNTLLDMYVKCKSLTDARQVFDLILSKNSNSWNTIIAGYAKEGQMEEAVNLFCRMPVPDTVSWNTVIAGFAIDDSSRALEFVHKMHRDCVKLDQFTFPSALKSCGCLNSLTMGKEIHSYVIKSGFGSCCFTISGLLDMYGKCGEVDEATELFDEYSSGKGSIHDNLGLWNSMLSAYALNEVNGAALDLVSQIHRAGVPLDFYTFSGVLKVCINLLNWRLGLQIHGLIVTSGYELDYIVGSILIDFYAKHGNLKDAFGLFQRLPKKDIVAWAGLIAVCAKKGSNHLVFSLFRDMVFLDLEVDHFVVSSVLKACSTLGGLQSGEQVHAYCVKSGYKSEGITVTSLIDMYSKCGEIGKALTLFSGMNERDTVCWTGIISGCGQNGRAKEALEFFQEMIKSGGKPNEITFLGVLSACRHAGLVKEALLFFRCMAVEHELEPQFEHYCCMVDLLGRAGYFTEAEKLIADSPFQTDQTLWSPLLWTCGINNNIEHGNRIARYIVSVTPRDLSVYVTLANVYASLGMWKDSTEVREVIKEMGTKEMGKSWIERKCPILVCLRNKNYFDGCYDCWTRTMQAILKFSSSTAQSGLELSS</sequence>
<gene>
    <name evidence="4" type="ORF">BVC80_8625g2</name>
</gene>
<dbReference type="FunFam" id="1.25.40.10:FF:000442">
    <property type="entry name" value="Pentatricopeptide repeat-containing protein At3g49710"/>
    <property type="match status" value="1"/>
</dbReference>
<dbReference type="FunFam" id="1.25.40.10:FF:000090">
    <property type="entry name" value="Pentatricopeptide repeat-containing protein, chloroplastic"/>
    <property type="match status" value="1"/>
</dbReference>
<evidence type="ECO:0000256" key="2">
    <source>
        <dbReference type="ARBA" id="ARBA00061659"/>
    </source>
</evidence>
<dbReference type="AlphaFoldDB" id="A0A200QC68"/>
<dbReference type="GO" id="GO:0003723">
    <property type="term" value="F:RNA binding"/>
    <property type="evidence" value="ECO:0007669"/>
    <property type="project" value="InterPro"/>
</dbReference>
<dbReference type="EMBL" id="MVGT01002370">
    <property type="protein sequence ID" value="OVA08030.1"/>
    <property type="molecule type" value="Genomic_DNA"/>
</dbReference>
<dbReference type="PROSITE" id="PS51375">
    <property type="entry name" value="PPR"/>
    <property type="match status" value="3"/>
</dbReference>
<dbReference type="FunCoup" id="A0A200QC68">
    <property type="interactions" value="69"/>
</dbReference>
<dbReference type="PANTHER" id="PTHR47926">
    <property type="entry name" value="PENTATRICOPEPTIDE REPEAT-CONTAINING PROTEIN"/>
    <property type="match status" value="1"/>
</dbReference>
<comment type="caution">
    <text evidence="4">The sequence shown here is derived from an EMBL/GenBank/DDBJ whole genome shotgun (WGS) entry which is preliminary data.</text>
</comment>
<organism evidence="4 5">
    <name type="scientific">Macleaya cordata</name>
    <name type="common">Five-seeded plume-poppy</name>
    <name type="synonym">Bocconia cordata</name>
    <dbReference type="NCBI Taxonomy" id="56857"/>
    <lineage>
        <taxon>Eukaryota</taxon>
        <taxon>Viridiplantae</taxon>
        <taxon>Streptophyta</taxon>
        <taxon>Embryophyta</taxon>
        <taxon>Tracheophyta</taxon>
        <taxon>Spermatophyta</taxon>
        <taxon>Magnoliopsida</taxon>
        <taxon>Ranunculales</taxon>
        <taxon>Papaveraceae</taxon>
        <taxon>Papaveroideae</taxon>
        <taxon>Macleaya</taxon>
    </lineage>
</organism>
<reference evidence="4 5" key="1">
    <citation type="journal article" date="2017" name="Mol. Plant">
        <title>The Genome of Medicinal Plant Macleaya cordata Provides New Insights into Benzylisoquinoline Alkaloids Metabolism.</title>
        <authorList>
            <person name="Liu X."/>
            <person name="Liu Y."/>
            <person name="Huang P."/>
            <person name="Ma Y."/>
            <person name="Qing Z."/>
            <person name="Tang Q."/>
            <person name="Cao H."/>
            <person name="Cheng P."/>
            <person name="Zheng Y."/>
            <person name="Yuan Z."/>
            <person name="Zhou Y."/>
            <person name="Liu J."/>
            <person name="Tang Z."/>
            <person name="Zhuo Y."/>
            <person name="Zhang Y."/>
            <person name="Yu L."/>
            <person name="Huang J."/>
            <person name="Yang P."/>
            <person name="Peng Q."/>
            <person name="Zhang J."/>
            <person name="Jiang W."/>
            <person name="Zhang Z."/>
            <person name="Lin K."/>
            <person name="Ro D.K."/>
            <person name="Chen X."/>
            <person name="Xiong X."/>
            <person name="Shang Y."/>
            <person name="Huang S."/>
            <person name="Zeng J."/>
        </authorList>
    </citation>
    <scope>NUCLEOTIDE SEQUENCE [LARGE SCALE GENOMIC DNA]</scope>
    <source>
        <strain evidence="5">cv. BLH2017</strain>
        <tissue evidence="4">Root</tissue>
    </source>
</reference>
<name>A0A200QC68_MACCD</name>
<dbReference type="Gene3D" id="1.25.40.10">
    <property type="entry name" value="Tetratricopeptide repeat domain"/>
    <property type="match status" value="5"/>
</dbReference>